<protein>
    <submittedName>
        <fullName evidence="1">Uncharacterized protein</fullName>
    </submittedName>
</protein>
<gene>
    <name evidence="1" type="ORF">ACFQ24_04745</name>
</gene>
<proteinExistence type="predicted"/>
<name>A0ABW3NV03_9SPHN</name>
<organism evidence="1 2">
    <name type="scientific">Sphingobium olei</name>
    <dbReference type="NCBI Taxonomy" id="420955"/>
    <lineage>
        <taxon>Bacteria</taxon>
        <taxon>Pseudomonadati</taxon>
        <taxon>Pseudomonadota</taxon>
        <taxon>Alphaproteobacteria</taxon>
        <taxon>Sphingomonadales</taxon>
        <taxon>Sphingomonadaceae</taxon>
        <taxon>Sphingobium</taxon>
    </lineage>
</organism>
<dbReference type="EMBL" id="JBHTLS010000079">
    <property type="protein sequence ID" value="MFD1104196.1"/>
    <property type="molecule type" value="Genomic_DNA"/>
</dbReference>
<reference evidence="2" key="1">
    <citation type="journal article" date="2019" name="Int. J. Syst. Evol. Microbiol.">
        <title>The Global Catalogue of Microorganisms (GCM) 10K type strain sequencing project: providing services to taxonomists for standard genome sequencing and annotation.</title>
        <authorList>
            <consortium name="The Broad Institute Genomics Platform"/>
            <consortium name="The Broad Institute Genome Sequencing Center for Infectious Disease"/>
            <person name="Wu L."/>
            <person name="Ma J."/>
        </authorList>
    </citation>
    <scope>NUCLEOTIDE SEQUENCE [LARGE SCALE GENOMIC DNA]</scope>
    <source>
        <strain evidence="2">CCUG 54329</strain>
    </source>
</reference>
<keyword evidence="2" id="KW-1185">Reference proteome</keyword>
<dbReference type="RefSeq" id="WP_380909364.1">
    <property type="nucleotide sequence ID" value="NZ_JBHTLS010000079.1"/>
</dbReference>
<sequence>MLNIFKRKEPVISLAEHERIVARLEAEKTSIFSKYADAYAELAPLKERVARQDAGRLKAVIASAEARRGKKRETELV</sequence>
<comment type="caution">
    <text evidence="1">The sequence shown here is derived from an EMBL/GenBank/DDBJ whole genome shotgun (WGS) entry which is preliminary data.</text>
</comment>
<accession>A0ABW3NV03</accession>
<dbReference type="Proteomes" id="UP001597203">
    <property type="component" value="Unassembled WGS sequence"/>
</dbReference>
<evidence type="ECO:0000313" key="1">
    <source>
        <dbReference type="EMBL" id="MFD1104196.1"/>
    </source>
</evidence>
<evidence type="ECO:0000313" key="2">
    <source>
        <dbReference type="Proteomes" id="UP001597203"/>
    </source>
</evidence>